<evidence type="ECO:0000313" key="9">
    <source>
        <dbReference type="Proteomes" id="UP000051015"/>
    </source>
</evidence>
<evidence type="ECO:0000256" key="4">
    <source>
        <dbReference type="ARBA" id="ARBA00022989"/>
    </source>
</evidence>
<name>A0A0R2D1J3_9LACO</name>
<dbReference type="Pfam" id="PF02687">
    <property type="entry name" value="FtsX"/>
    <property type="match status" value="1"/>
</dbReference>
<keyword evidence="2 6" id="KW-1003">Cell membrane</keyword>
<keyword evidence="4 6" id="KW-1133">Transmembrane helix</keyword>
<comment type="subcellular location">
    <subcellularLocation>
        <location evidence="1 6">Cell membrane</location>
        <topology evidence="1 6">Multi-pass membrane protein</topology>
    </subcellularLocation>
</comment>
<dbReference type="AlphaFoldDB" id="A0A0R2D1J3"/>
<feature type="transmembrane region" description="Helical" evidence="6">
    <location>
        <begin position="104"/>
        <end position="131"/>
    </location>
</feature>
<dbReference type="InterPro" id="IPR027022">
    <property type="entry name" value="ABC_permease_BceB-typ"/>
</dbReference>
<dbReference type="OrthoDB" id="1705903at2"/>
<feature type="transmembrane region" description="Helical" evidence="6">
    <location>
        <begin position="484"/>
        <end position="506"/>
    </location>
</feature>
<evidence type="ECO:0000256" key="6">
    <source>
        <dbReference type="PIRNR" id="PIRNR018968"/>
    </source>
</evidence>
<dbReference type="EMBL" id="AYZD01000002">
    <property type="protein sequence ID" value="KRM97378.1"/>
    <property type="molecule type" value="Genomic_DNA"/>
</dbReference>
<keyword evidence="9" id="KW-1185">Reference proteome</keyword>
<feature type="transmembrane region" description="Helical" evidence="6">
    <location>
        <begin position="230"/>
        <end position="256"/>
    </location>
</feature>
<evidence type="ECO:0000256" key="2">
    <source>
        <dbReference type="ARBA" id="ARBA00022475"/>
    </source>
</evidence>
<feature type="transmembrane region" description="Helical" evidence="6">
    <location>
        <begin position="153"/>
        <end position="177"/>
    </location>
</feature>
<protein>
    <submittedName>
        <fullName evidence="8">ABC superfamily ATP binding cassette transporter, permease</fullName>
    </submittedName>
</protein>
<accession>A0A0R2D1J3</accession>
<proteinExistence type="inferred from homology"/>
<comment type="similarity">
    <text evidence="6">Belongs to the ABC-4 integral membrane protein family.</text>
</comment>
<evidence type="ECO:0000259" key="7">
    <source>
        <dbReference type="Pfam" id="PF02687"/>
    </source>
</evidence>
<dbReference type="STRING" id="1423725.FC19_GL001683"/>
<dbReference type="PANTHER" id="PTHR46795">
    <property type="entry name" value="ABC TRANSPORTER PERMEASE-RELATED-RELATED"/>
    <property type="match status" value="1"/>
</dbReference>
<sequence length="605" mass="68361">MLRKLAIGGLRNRWKDYLILLSGLVVSSAIFYLFETLATNDRYLHANGEAVSFTGYIFNFGSTLLVLITFVYLNYANSFLLNMRKRDYGLFMMLGAKKKKIGQLVWLETILIGILSTTMGIAGGVLASSFVPQLLTKMLGITPKYYEPFWMKAVLWTVFLYLALFLLGAFVNTIVMVRKPALHLLKSEQVVSKNFMSWYIQLLQAFMGMLFLIAGYWVMSEPSILKQKTIPAALLSLSLGSYFLFNASIIVIIDFLKKTQMSKKELNAFTLGQLKYRIHDYTKILTVVSMLFALALGAITTGIGFRNSIENTARAQSAYTLGIVNPSKKQKKWLSEMDITKRSTYKLKIDESTVYFDKNQLRHAPFQIVKFGSSLYNIKYVDQKVAALEKNSDEIMTFLPTANSKHSVKIADKNIFAGINTKTETLFLFRVKNITNDYGLLQKVENAKNKNGMSITGQRPKDNLVNGSFGSFKQLKAIYGGFEFMGAFLGIAFLAMLASCLMFKILSGAFADVRRYQMLAKLGVRRSKLKNAIKKEIAILFAIPGVLGVMHVLFGLKLFEGLLENPYYAIWVPFTIFALLYFGYYVVMVLMYGRIVLKKKNGQSD</sequence>
<feature type="domain" description="ABC3 transporter permease C-terminal" evidence="7">
    <location>
        <begin position="60"/>
        <end position="179"/>
    </location>
</feature>
<dbReference type="InterPro" id="IPR052536">
    <property type="entry name" value="ABC-4_Integral_Memb_Prot"/>
</dbReference>
<keyword evidence="3 6" id="KW-0812">Transmembrane</keyword>
<evidence type="ECO:0000256" key="3">
    <source>
        <dbReference type="ARBA" id="ARBA00022692"/>
    </source>
</evidence>
<evidence type="ECO:0000256" key="1">
    <source>
        <dbReference type="ARBA" id="ARBA00004651"/>
    </source>
</evidence>
<feature type="transmembrane region" description="Helical" evidence="6">
    <location>
        <begin position="537"/>
        <end position="556"/>
    </location>
</feature>
<feature type="transmembrane region" description="Helical" evidence="6">
    <location>
        <begin position="54"/>
        <end position="83"/>
    </location>
</feature>
<dbReference type="PANTHER" id="PTHR46795:SF3">
    <property type="entry name" value="ABC TRANSPORTER PERMEASE"/>
    <property type="match status" value="1"/>
</dbReference>
<dbReference type="GO" id="GO:0005886">
    <property type="term" value="C:plasma membrane"/>
    <property type="evidence" value="ECO:0007669"/>
    <property type="project" value="UniProtKB-SubCell"/>
</dbReference>
<dbReference type="PIRSF" id="PIRSF018968">
    <property type="entry name" value="ABC_permease_BceB"/>
    <property type="match status" value="1"/>
</dbReference>
<gene>
    <name evidence="8" type="ORF">FC19_GL001683</name>
</gene>
<feature type="transmembrane region" description="Helical" evidence="6">
    <location>
        <begin position="198"/>
        <end position="218"/>
    </location>
</feature>
<feature type="transmembrane region" description="Helical" evidence="6">
    <location>
        <begin position="568"/>
        <end position="592"/>
    </location>
</feature>
<dbReference type="RefSeq" id="WP_057875135.1">
    <property type="nucleotide sequence ID" value="NZ_AYZD01000002.1"/>
</dbReference>
<comment type="caution">
    <text evidence="8">The sequence shown here is derived from an EMBL/GenBank/DDBJ whole genome shotgun (WGS) entry which is preliminary data.</text>
</comment>
<dbReference type="GO" id="GO:0055085">
    <property type="term" value="P:transmembrane transport"/>
    <property type="evidence" value="ECO:0007669"/>
    <property type="project" value="UniProtKB-UniRule"/>
</dbReference>
<dbReference type="Proteomes" id="UP000051015">
    <property type="component" value="Unassembled WGS sequence"/>
</dbReference>
<organism evidence="8 9">
    <name type="scientific">Liquorilactobacillus aquaticus DSM 21051</name>
    <dbReference type="NCBI Taxonomy" id="1423725"/>
    <lineage>
        <taxon>Bacteria</taxon>
        <taxon>Bacillati</taxon>
        <taxon>Bacillota</taxon>
        <taxon>Bacilli</taxon>
        <taxon>Lactobacillales</taxon>
        <taxon>Lactobacillaceae</taxon>
        <taxon>Liquorilactobacillus</taxon>
    </lineage>
</organism>
<keyword evidence="6" id="KW-0813">Transport</keyword>
<dbReference type="InterPro" id="IPR003838">
    <property type="entry name" value="ABC3_permease_C"/>
</dbReference>
<dbReference type="PATRIC" id="fig|1423725.3.peg.1730"/>
<keyword evidence="5 6" id="KW-0472">Membrane</keyword>
<evidence type="ECO:0000313" key="8">
    <source>
        <dbReference type="EMBL" id="KRM97378.1"/>
    </source>
</evidence>
<evidence type="ECO:0000256" key="5">
    <source>
        <dbReference type="ARBA" id="ARBA00023136"/>
    </source>
</evidence>
<feature type="transmembrane region" description="Helical" evidence="6">
    <location>
        <begin position="284"/>
        <end position="305"/>
    </location>
</feature>
<feature type="transmembrane region" description="Helical" evidence="6">
    <location>
        <begin position="16"/>
        <end position="34"/>
    </location>
</feature>
<reference evidence="8 9" key="1">
    <citation type="journal article" date="2015" name="Genome Announc.">
        <title>Expanding the biotechnology potential of lactobacilli through comparative genomics of 213 strains and associated genera.</title>
        <authorList>
            <person name="Sun Z."/>
            <person name="Harris H.M."/>
            <person name="McCann A."/>
            <person name="Guo C."/>
            <person name="Argimon S."/>
            <person name="Zhang W."/>
            <person name="Yang X."/>
            <person name="Jeffery I.B."/>
            <person name="Cooney J.C."/>
            <person name="Kagawa T.F."/>
            <person name="Liu W."/>
            <person name="Song Y."/>
            <person name="Salvetti E."/>
            <person name="Wrobel A."/>
            <person name="Rasinkangas P."/>
            <person name="Parkhill J."/>
            <person name="Rea M.C."/>
            <person name="O'Sullivan O."/>
            <person name="Ritari J."/>
            <person name="Douillard F.P."/>
            <person name="Paul Ross R."/>
            <person name="Yang R."/>
            <person name="Briner A.E."/>
            <person name="Felis G.E."/>
            <person name="de Vos W.M."/>
            <person name="Barrangou R."/>
            <person name="Klaenhammer T.R."/>
            <person name="Caufield P.W."/>
            <person name="Cui Y."/>
            <person name="Zhang H."/>
            <person name="O'Toole P.W."/>
        </authorList>
    </citation>
    <scope>NUCLEOTIDE SEQUENCE [LARGE SCALE GENOMIC DNA]</scope>
    <source>
        <strain evidence="8 9">DSM 21051</strain>
    </source>
</reference>